<evidence type="ECO:0000256" key="2">
    <source>
        <dbReference type="ARBA" id="ARBA00007337"/>
    </source>
</evidence>
<dbReference type="InterPro" id="IPR050257">
    <property type="entry name" value="eL8/uL1-like"/>
</dbReference>
<organism evidence="9 10">
    <name type="scientific">Cyanidium caldarium</name>
    <name type="common">Red alga</name>
    <dbReference type="NCBI Taxonomy" id="2771"/>
    <lineage>
        <taxon>Eukaryota</taxon>
        <taxon>Rhodophyta</taxon>
        <taxon>Bangiophyceae</taxon>
        <taxon>Cyanidiales</taxon>
        <taxon>Cyanidiaceae</taxon>
        <taxon>Cyanidium</taxon>
    </lineage>
</organism>
<dbReference type="InterPro" id="IPR004038">
    <property type="entry name" value="Ribosomal_eL8/eL30/eS12/Gad45"/>
</dbReference>
<evidence type="ECO:0000256" key="4">
    <source>
        <dbReference type="ARBA" id="ARBA00023242"/>
    </source>
</evidence>
<gene>
    <name evidence="9" type="ORF">CDCA_CDCA16G4168</name>
</gene>
<dbReference type="GO" id="GO:0000398">
    <property type="term" value="P:mRNA splicing, via spliceosome"/>
    <property type="evidence" value="ECO:0007669"/>
    <property type="project" value="UniProtKB-UniRule"/>
</dbReference>
<comment type="similarity">
    <text evidence="2 6">Belongs to the eukaryotic ribosomal protein eL8 family.</text>
</comment>
<sequence>MDVVGSEKKRRRESAASVERSKHPDEVTPASHGSKKSKHRSRSADESTTAAAAADRPLLCSPLARPLAGRRLTKKLLKLVKKTAKSKHLRRGVKEVVKSVRKRERGVCVLAADVWPPDVISHLPVLCEEATISYCFVPSRQDLGAAGQTKRPTSVTMVVAAPDMDEEYRAALDECVKMIRELHEA</sequence>
<dbReference type="EMBL" id="JANCYW010000016">
    <property type="protein sequence ID" value="KAK4538143.1"/>
    <property type="molecule type" value="Genomic_DNA"/>
</dbReference>
<dbReference type="Gene3D" id="3.30.1330.30">
    <property type="match status" value="1"/>
</dbReference>
<dbReference type="InterPro" id="IPR029064">
    <property type="entry name" value="Ribosomal_eL30-like_sf"/>
</dbReference>
<dbReference type="PANTHER" id="PTHR23105">
    <property type="entry name" value="RIBOSOMAL PROTEIN L7AE FAMILY MEMBER"/>
    <property type="match status" value="1"/>
</dbReference>
<comment type="caution">
    <text evidence="9">The sequence shown here is derived from an EMBL/GenBank/DDBJ whole genome shotgun (WGS) entry which is preliminary data.</text>
</comment>
<keyword evidence="5 6" id="KW-0687">Ribonucleoprotein</keyword>
<dbReference type="InterPro" id="IPR002415">
    <property type="entry name" value="H/ACA_rnp_Nhp2-like"/>
</dbReference>
<dbReference type="Pfam" id="PF01248">
    <property type="entry name" value="Ribosomal_L7Ae"/>
    <property type="match status" value="1"/>
</dbReference>
<dbReference type="InterPro" id="IPR018492">
    <property type="entry name" value="Ribosomal_eL8/Nhp2"/>
</dbReference>
<dbReference type="GO" id="GO:0031120">
    <property type="term" value="P:snRNA pseudouridine synthesis"/>
    <property type="evidence" value="ECO:0007669"/>
    <property type="project" value="UniProtKB-UniRule"/>
</dbReference>
<dbReference type="PRINTS" id="PR00881">
    <property type="entry name" value="L7ARS6FAMILY"/>
</dbReference>
<keyword evidence="3 6" id="KW-0694">RNA-binding</keyword>
<keyword evidence="4 6" id="KW-0539">Nucleus</keyword>
<proteinExistence type="inferred from homology"/>
<dbReference type="Proteomes" id="UP001301350">
    <property type="component" value="Unassembled WGS sequence"/>
</dbReference>
<comment type="subcellular location">
    <subcellularLocation>
        <location evidence="1 6">Nucleus</location>
        <location evidence="1 6">Nucleolus</location>
    </subcellularLocation>
</comment>
<evidence type="ECO:0000256" key="1">
    <source>
        <dbReference type="ARBA" id="ARBA00004604"/>
    </source>
</evidence>
<evidence type="ECO:0000256" key="5">
    <source>
        <dbReference type="ARBA" id="ARBA00023274"/>
    </source>
</evidence>
<keyword evidence="10" id="KW-1185">Reference proteome</keyword>
<accession>A0AAV9J273</accession>
<dbReference type="AlphaFoldDB" id="A0AAV9J273"/>
<evidence type="ECO:0000256" key="7">
    <source>
        <dbReference type="SAM" id="MobiDB-lite"/>
    </source>
</evidence>
<dbReference type="PRINTS" id="PR00883">
    <property type="entry name" value="NUCLEARHMG"/>
</dbReference>
<protein>
    <recommendedName>
        <fullName evidence="6">H/ACA ribonucleoprotein complex subunit 2</fullName>
    </recommendedName>
    <alternativeName>
        <fullName evidence="6">Nucleolar protein family A member 2</fullName>
    </alternativeName>
</protein>
<reference evidence="9 10" key="1">
    <citation type="submission" date="2022-07" db="EMBL/GenBank/DDBJ databases">
        <title>Genome-wide signatures of adaptation to extreme environments.</title>
        <authorList>
            <person name="Cho C.H."/>
            <person name="Yoon H.S."/>
        </authorList>
    </citation>
    <scope>NUCLEOTIDE SEQUENCE [LARGE SCALE GENOMIC DNA]</scope>
    <source>
        <strain evidence="9 10">DBV 063 E5</strain>
    </source>
</reference>
<comment type="function">
    <text evidence="6">Required for ribosome biogenesis. Part of a complex which catalyzes pseudouridylation of rRNA. This involves the isomerization of uridine such that the ribose is subsequently attached to C5, instead of the normal N1. Pseudouridine ('psi') residues may serve to stabilize the conformation of rRNAs.</text>
</comment>
<evidence type="ECO:0000313" key="9">
    <source>
        <dbReference type="EMBL" id="KAK4538143.1"/>
    </source>
</evidence>
<evidence type="ECO:0000259" key="8">
    <source>
        <dbReference type="Pfam" id="PF01248"/>
    </source>
</evidence>
<dbReference type="GO" id="GO:0003723">
    <property type="term" value="F:RNA binding"/>
    <property type="evidence" value="ECO:0007669"/>
    <property type="project" value="UniProtKB-UniRule"/>
</dbReference>
<comment type="function">
    <text evidence="6">Common component of the spliceosome and rRNA processing machinery.</text>
</comment>
<feature type="domain" description="Ribosomal protein eL8/eL30/eS12/Gadd45" evidence="8">
    <location>
        <begin position="75"/>
        <end position="163"/>
    </location>
</feature>
<evidence type="ECO:0000313" key="10">
    <source>
        <dbReference type="Proteomes" id="UP001301350"/>
    </source>
</evidence>
<evidence type="ECO:0000256" key="3">
    <source>
        <dbReference type="ARBA" id="ARBA00022884"/>
    </source>
</evidence>
<evidence type="ECO:0000256" key="6">
    <source>
        <dbReference type="RuleBase" id="RU366039"/>
    </source>
</evidence>
<name>A0AAV9J273_CYACA</name>
<feature type="region of interest" description="Disordered" evidence="7">
    <location>
        <begin position="1"/>
        <end position="53"/>
    </location>
</feature>
<dbReference type="GO" id="GO:0031429">
    <property type="term" value="C:box H/ACA snoRNP complex"/>
    <property type="evidence" value="ECO:0007669"/>
    <property type="project" value="UniProtKB-UniRule"/>
</dbReference>
<dbReference type="SUPFAM" id="SSF55315">
    <property type="entry name" value="L30e-like"/>
    <property type="match status" value="1"/>
</dbReference>